<dbReference type="HOGENOM" id="CLU_1692677_0_0_7"/>
<sequence>MSSLMAVRADAVQEALDNFPVLLLDLDAGRALHILGIGRLQFRRRARLLAEWRGLCMALWRLALQRSFPDHAEAMFRQFRESFGQSHTDKTSALALERAPAYWEVLAERGDADFRPVSRFLAAVFFEDEARAQAMALRLMLHVRQTYQSIFERLI</sequence>
<gene>
    <name evidence="1" type="ORF">DESPIG_02277</name>
</gene>
<protein>
    <submittedName>
        <fullName evidence="1">Uncharacterized protein</fullName>
    </submittedName>
</protein>
<proteinExistence type="predicted"/>
<dbReference type="AlphaFoldDB" id="B6WW09"/>
<evidence type="ECO:0000313" key="2">
    <source>
        <dbReference type="Proteomes" id="UP000003676"/>
    </source>
</evidence>
<comment type="caution">
    <text evidence="1">The sequence shown here is derived from an EMBL/GenBank/DDBJ whole genome shotgun (WGS) entry which is preliminary data.</text>
</comment>
<reference evidence="1 2" key="2">
    <citation type="submission" date="2008-10" db="EMBL/GenBank/DDBJ databases">
        <authorList>
            <person name="Fulton L."/>
            <person name="Clifton S."/>
            <person name="Fulton B."/>
            <person name="Xu J."/>
            <person name="Minx P."/>
            <person name="Pepin K.H."/>
            <person name="Johnson M."/>
            <person name="Bhonagiri V."/>
            <person name="Nash W.E."/>
            <person name="Mardis E.R."/>
            <person name="Wilson R.K."/>
        </authorList>
    </citation>
    <scope>NUCLEOTIDE SEQUENCE [LARGE SCALE GENOMIC DNA]</scope>
    <source>
        <strain evidence="1 2">ATCC 29098</strain>
    </source>
</reference>
<dbReference type="eggNOG" id="ENOG5032CGF">
    <property type="taxonomic scope" value="Bacteria"/>
</dbReference>
<dbReference type="Proteomes" id="UP000003676">
    <property type="component" value="Unassembled WGS sequence"/>
</dbReference>
<reference evidence="1 2" key="1">
    <citation type="submission" date="2008-10" db="EMBL/GenBank/DDBJ databases">
        <title>Draft genome sequence of Desulvovibrio piger (ATCC 29098).</title>
        <authorList>
            <person name="Sudarsanam P."/>
            <person name="Ley R."/>
            <person name="Guruge J."/>
            <person name="Turnbaugh P.J."/>
            <person name="Mahowald M."/>
            <person name="Liep D."/>
            <person name="Gordon J."/>
        </authorList>
    </citation>
    <scope>NUCLEOTIDE SEQUENCE [LARGE SCALE GENOMIC DNA]</scope>
    <source>
        <strain evidence="1 2">ATCC 29098</strain>
    </source>
</reference>
<organism evidence="1 2">
    <name type="scientific">Desulfovibrio piger ATCC 29098</name>
    <dbReference type="NCBI Taxonomy" id="411464"/>
    <lineage>
        <taxon>Bacteria</taxon>
        <taxon>Pseudomonadati</taxon>
        <taxon>Thermodesulfobacteriota</taxon>
        <taxon>Desulfovibrionia</taxon>
        <taxon>Desulfovibrionales</taxon>
        <taxon>Desulfovibrionaceae</taxon>
        <taxon>Desulfovibrio</taxon>
    </lineage>
</organism>
<dbReference type="EMBL" id="ABXU01000067">
    <property type="protein sequence ID" value="EEB32909.1"/>
    <property type="molecule type" value="Genomic_DNA"/>
</dbReference>
<evidence type="ECO:0000313" key="1">
    <source>
        <dbReference type="EMBL" id="EEB32909.1"/>
    </source>
</evidence>
<dbReference type="OrthoDB" id="5458906at2"/>
<accession>B6WW09</accession>
<dbReference type="STRING" id="901.DESPIGER_2199"/>
<dbReference type="RefSeq" id="WP_006007794.1">
    <property type="nucleotide sequence ID" value="NZ_DS996359.1"/>
</dbReference>
<name>B6WW09_9BACT</name>